<dbReference type="RefSeq" id="WP_092342328.1">
    <property type="nucleotide sequence ID" value="NZ_LN906597.1"/>
</dbReference>
<dbReference type="InterPro" id="IPR007816">
    <property type="entry name" value="ResB-like_domain"/>
</dbReference>
<feature type="transmembrane region" description="Helical" evidence="6">
    <location>
        <begin position="592"/>
        <end position="611"/>
    </location>
</feature>
<dbReference type="Proteomes" id="UP000198651">
    <property type="component" value="Chromosome I"/>
</dbReference>
<dbReference type="Pfam" id="PF05140">
    <property type="entry name" value="ResB"/>
    <property type="match status" value="1"/>
</dbReference>
<sequence>MKLPPSILRWRSLLSSMGFAVSLLIILSAASVIGTVLQQDQPEANYVRQFGVFWFPFFKYLGLYNVYNSVWYITIIAVLITSISFCLYRQIPSAMKGWKNFKFPKNLIRTAESKGSYKIPPDSLNLAIVNYLKKNGYLVVSTPDEKKSLTYIVGKKKSWRFIGYFLAHSAIITICLGAMIDGHLPLVLKMSIENKKPLDATETKYTYKNIIYDSSISYRAQAFLAPNTVIDGGIVNINGGTIIQKLPFFIGIKSFDIDWYPNGTPRQFSSSIWIKDKFSHKIFERNISVNHPLRYKDFSIYQSSFSNESTSLTISLLPLTKVQTETKNRIQLKVGQKIPLQHGNIMEITSFKEKNIENTLFIDGKINKPSNTSPITRFFSSAGTLSSQKFTDLGPSFTYTIMSPSGKIIEYHNFAHPIKVQDRFWIFLGVRKNLDDNFSYWKIPTNANGDLRTFFNFRNHLINQRYRPEIISSFLKQSTASTENKIHVSVLLSKMLSSFSEHGFRGIFDIIHITSTQKTLSKDQENLIKIFEKLCFFVWQHYLGQSDTSRFWDHLLSISDGFEYTSTFITLLSEYKSATVSILEITKSPGLFFIYFGSIFLIAGVIIMLYIREQKVFVLVQHREFGLNEVLIAKKNDQHDDLEQIIEKLIKEIEAWSE</sequence>
<dbReference type="InterPro" id="IPR023494">
    <property type="entry name" value="Cyt_c_bgen_Ccs1/CcsB/ResB"/>
</dbReference>
<evidence type="ECO:0000256" key="1">
    <source>
        <dbReference type="ARBA" id="ARBA00004141"/>
    </source>
</evidence>
<gene>
    <name evidence="8" type="ORF">Ark11_0557</name>
</gene>
<comment type="subcellular location">
    <subcellularLocation>
        <location evidence="1">Membrane</location>
        <topology evidence="1">Multi-pass membrane protein</topology>
    </subcellularLocation>
</comment>
<feature type="domain" description="ResB-like" evidence="7">
    <location>
        <begin position="17"/>
        <end position="633"/>
    </location>
</feature>
<feature type="transmembrane region" description="Helical" evidence="6">
    <location>
        <begin position="69"/>
        <end position="88"/>
    </location>
</feature>
<dbReference type="EMBL" id="LN906597">
    <property type="protein sequence ID" value="CUT17402.1"/>
    <property type="molecule type" value="Genomic_DNA"/>
</dbReference>
<accession>A0A0S4M3U2</accession>
<dbReference type="GO" id="GO:0016020">
    <property type="term" value="C:membrane"/>
    <property type="evidence" value="ECO:0007669"/>
    <property type="project" value="UniProtKB-SubCell"/>
</dbReference>
<evidence type="ECO:0000256" key="5">
    <source>
        <dbReference type="ARBA" id="ARBA00023136"/>
    </source>
</evidence>
<evidence type="ECO:0000256" key="6">
    <source>
        <dbReference type="SAM" id="Phobius"/>
    </source>
</evidence>
<protein>
    <submittedName>
        <fullName evidence="8">Cytochrome c biogenesis protein, ResB family</fullName>
    </submittedName>
</protein>
<evidence type="ECO:0000313" key="8">
    <source>
        <dbReference type="EMBL" id="CUT17402.1"/>
    </source>
</evidence>
<dbReference type="GO" id="GO:0017004">
    <property type="term" value="P:cytochrome complex assembly"/>
    <property type="evidence" value="ECO:0007669"/>
    <property type="project" value="UniProtKB-KW"/>
</dbReference>
<evidence type="ECO:0000259" key="7">
    <source>
        <dbReference type="Pfam" id="PF05140"/>
    </source>
</evidence>
<reference evidence="9" key="1">
    <citation type="submission" date="2015-11" db="EMBL/GenBank/DDBJ databases">
        <authorList>
            <person name="Seth-Smith H.M.B."/>
        </authorList>
    </citation>
    <scope>NUCLEOTIDE SEQUENCE [LARGE SCALE GENOMIC DNA]</scope>
    <source>
        <strain evidence="9">2013Ark11</strain>
    </source>
</reference>
<evidence type="ECO:0000256" key="4">
    <source>
        <dbReference type="ARBA" id="ARBA00022989"/>
    </source>
</evidence>
<keyword evidence="5 6" id="KW-0472">Membrane</keyword>
<dbReference type="PANTHER" id="PTHR31566:SF0">
    <property type="entry name" value="CYTOCHROME C BIOGENESIS PROTEIN CCS1, CHLOROPLASTIC"/>
    <property type="match status" value="1"/>
</dbReference>
<evidence type="ECO:0000256" key="2">
    <source>
        <dbReference type="ARBA" id="ARBA00022692"/>
    </source>
</evidence>
<dbReference type="STRING" id="1561003.Ark11_0557"/>
<dbReference type="OrthoDB" id="9770923at2"/>
<organism evidence="8 9">
    <name type="scientific">Candidatus Ichthyocystis hellenicum</name>
    <dbReference type="NCBI Taxonomy" id="1561003"/>
    <lineage>
        <taxon>Bacteria</taxon>
        <taxon>Pseudomonadati</taxon>
        <taxon>Pseudomonadota</taxon>
        <taxon>Betaproteobacteria</taxon>
        <taxon>Burkholderiales</taxon>
        <taxon>Candidatus Ichthyocystis</taxon>
    </lineage>
</organism>
<feature type="transmembrane region" description="Helical" evidence="6">
    <location>
        <begin position="161"/>
        <end position="180"/>
    </location>
</feature>
<dbReference type="PANTHER" id="PTHR31566">
    <property type="entry name" value="CYTOCHROME C BIOGENESIS PROTEIN CCS1, CHLOROPLASTIC"/>
    <property type="match status" value="1"/>
</dbReference>
<dbReference type="AlphaFoldDB" id="A0A0S4M3U2"/>
<keyword evidence="4 6" id="KW-1133">Transmembrane helix</keyword>
<name>A0A0S4M3U2_9BURK</name>
<keyword evidence="9" id="KW-1185">Reference proteome</keyword>
<evidence type="ECO:0000256" key="3">
    <source>
        <dbReference type="ARBA" id="ARBA00022748"/>
    </source>
</evidence>
<keyword evidence="3" id="KW-0201">Cytochrome c-type biogenesis</keyword>
<keyword evidence="2 6" id="KW-0812">Transmembrane</keyword>
<evidence type="ECO:0000313" key="9">
    <source>
        <dbReference type="Proteomes" id="UP000198651"/>
    </source>
</evidence>
<proteinExistence type="predicted"/>